<evidence type="ECO:0000313" key="4">
    <source>
        <dbReference type="Proteomes" id="UP001330434"/>
    </source>
</evidence>
<keyword evidence="2" id="KW-0732">Signal</keyword>
<proteinExistence type="predicted"/>
<gene>
    <name evidence="3" type="ORF">Bealeia1_01055</name>
</gene>
<dbReference type="PROSITE" id="PS51257">
    <property type="entry name" value="PROKAR_LIPOPROTEIN"/>
    <property type="match status" value="1"/>
</dbReference>
<evidence type="ECO:0000256" key="1">
    <source>
        <dbReference type="SAM" id="MobiDB-lite"/>
    </source>
</evidence>
<feature type="signal peptide" evidence="2">
    <location>
        <begin position="1"/>
        <end position="26"/>
    </location>
</feature>
<protein>
    <submittedName>
        <fullName evidence="3">Pilus biogenesis CpaD protein</fullName>
    </submittedName>
</protein>
<feature type="region of interest" description="Disordered" evidence="1">
    <location>
        <begin position="212"/>
        <end position="233"/>
    </location>
</feature>
<name>A0ABZ2C3X4_9PROT</name>
<dbReference type="InterPro" id="IPR019027">
    <property type="entry name" value="Pilus_biogenesis_CpaD-related"/>
</dbReference>
<accession>A0ABZ2C3X4</accession>
<dbReference type="EMBL" id="CP133270">
    <property type="protein sequence ID" value="WVX66866.1"/>
    <property type="molecule type" value="Genomic_DNA"/>
</dbReference>
<dbReference type="Proteomes" id="UP001330434">
    <property type="component" value="Chromosome"/>
</dbReference>
<reference evidence="3 4" key="1">
    <citation type="journal article" date="2024" name="Environ. Microbiol.">
        <title>Novel evolutionary insights on the interactions of the Holosporales (Alphaproteobacteria) with eukaryotic hosts from comparative genomics.</title>
        <authorList>
            <person name="Giovannini M."/>
            <person name="Petroni G."/>
            <person name="Castelli M."/>
        </authorList>
    </citation>
    <scope>NUCLEOTIDE SEQUENCE [LARGE SCALE GENOMIC DNA]</scope>
    <source>
        <strain evidence="3 4">US_Bl 15I1</strain>
    </source>
</reference>
<organism evidence="3 4">
    <name type="scientific">Candidatus Bealeia paramacronuclearis</name>
    <dbReference type="NCBI Taxonomy" id="1921001"/>
    <lineage>
        <taxon>Bacteria</taxon>
        <taxon>Pseudomonadati</taxon>
        <taxon>Pseudomonadota</taxon>
        <taxon>Alphaproteobacteria</taxon>
        <taxon>Holosporales</taxon>
        <taxon>Holosporaceae</taxon>
        <taxon>Candidatus Bealeia</taxon>
    </lineage>
</organism>
<sequence>MKCKYRVCLMASIVALVFGGCTPKVAQKTQAEMPKKNQVQRMAYDYFVSIPAHKPKLSVNEKRSLQAFLTKNASNPHAVTVYIEEVGGHSEERIKAVTSILRDHGIRRDSITVDEFDEPGSHKKQKGSGLHLIVESFVVIPPNCLNWSEELGEAKGAATTSNFGCAQAINFGMMVSDPRDLIVGRETGGYDGTRHALDINMYRTDKIKPLKVESVGSGGSSGGSSGGNSGGSN</sequence>
<evidence type="ECO:0000256" key="2">
    <source>
        <dbReference type="SAM" id="SignalP"/>
    </source>
</evidence>
<evidence type="ECO:0000313" key="3">
    <source>
        <dbReference type="EMBL" id="WVX66866.1"/>
    </source>
</evidence>
<feature type="chain" id="PRO_5047550416" evidence="2">
    <location>
        <begin position="27"/>
        <end position="233"/>
    </location>
</feature>
<feature type="compositionally biased region" description="Gly residues" evidence="1">
    <location>
        <begin position="216"/>
        <end position="233"/>
    </location>
</feature>
<keyword evidence="4" id="KW-1185">Reference proteome</keyword>
<dbReference type="Pfam" id="PF09476">
    <property type="entry name" value="Pilus_CpaD"/>
    <property type="match status" value="1"/>
</dbReference>